<keyword evidence="5" id="KW-0472">Membrane</keyword>
<evidence type="ECO:0000256" key="3">
    <source>
        <dbReference type="ARBA" id="ARBA00023004"/>
    </source>
</evidence>
<dbReference type="Pfam" id="PF00034">
    <property type="entry name" value="Cytochrom_C"/>
    <property type="match status" value="1"/>
</dbReference>
<keyword evidence="5" id="KW-0812">Transmembrane</keyword>
<feature type="domain" description="Cytochrome c" evidence="6">
    <location>
        <begin position="72"/>
        <end position="161"/>
    </location>
</feature>
<gene>
    <name evidence="7" type="ORF">SAMN05428957_106171</name>
</gene>
<keyword evidence="8" id="KW-1185">Reference proteome</keyword>
<dbReference type="OrthoDB" id="9757546at2"/>
<keyword evidence="5" id="KW-1133">Transmembrane helix</keyword>
<dbReference type="InterPro" id="IPR009056">
    <property type="entry name" value="Cyt_c-like_dom"/>
</dbReference>
<keyword evidence="3 4" id="KW-0408">Iron</keyword>
<evidence type="ECO:0000313" key="7">
    <source>
        <dbReference type="EMBL" id="SDM47858.1"/>
    </source>
</evidence>
<evidence type="ECO:0000256" key="1">
    <source>
        <dbReference type="ARBA" id="ARBA00022617"/>
    </source>
</evidence>
<reference evidence="8" key="1">
    <citation type="submission" date="2016-10" db="EMBL/GenBank/DDBJ databases">
        <authorList>
            <person name="Varghese N."/>
            <person name="Submissions S."/>
        </authorList>
    </citation>
    <scope>NUCLEOTIDE SEQUENCE [LARGE SCALE GENOMIC DNA]</scope>
    <source>
        <strain evidence="8">EPL6</strain>
    </source>
</reference>
<evidence type="ECO:0000313" key="8">
    <source>
        <dbReference type="Proteomes" id="UP000198552"/>
    </source>
</evidence>
<dbReference type="PANTHER" id="PTHR35008">
    <property type="entry name" value="BLL4482 PROTEIN-RELATED"/>
    <property type="match status" value="1"/>
</dbReference>
<dbReference type="Proteomes" id="UP000198552">
    <property type="component" value="Unassembled WGS sequence"/>
</dbReference>
<dbReference type="InterPro" id="IPR051459">
    <property type="entry name" value="Cytochrome_c-type_DH"/>
</dbReference>
<keyword evidence="2 4" id="KW-0479">Metal-binding</keyword>
<dbReference type="EMBL" id="FNHP01000006">
    <property type="protein sequence ID" value="SDM47858.1"/>
    <property type="molecule type" value="Genomic_DNA"/>
</dbReference>
<dbReference type="GO" id="GO:0020037">
    <property type="term" value="F:heme binding"/>
    <property type="evidence" value="ECO:0007669"/>
    <property type="project" value="InterPro"/>
</dbReference>
<accession>A0A1G9TJY3</accession>
<keyword evidence="1 4" id="KW-0349">Heme</keyword>
<proteinExistence type="predicted"/>
<evidence type="ECO:0000256" key="5">
    <source>
        <dbReference type="SAM" id="Phobius"/>
    </source>
</evidence>
<feature type="transmembrane region" description="Helical" evidence="5">
    <location>
        <begin position="21"/>
        <end position="44"/>
    </location>
</feature>
<dbReference type="GO" id="GO:0009055">
    <property type="term" value="F:electron transfer activity"/>
    <property type="evidence" value="ECO:0007669"/>
    <property type="project" value="InterPro"/>
</dbReference>
<protein>
    <submittedName>
        <fullName evidence="7">Cytochrome c, mono-and diheme variants</fullName>
    </submittedName>
</protein>
<dbReference type="GO" id="GO:0046872">
    <property type="term" value="F:metal ion binding"/>
    <property type="evidence" value="ECO:0007669"/>
    <property type="project" value="UniProtKB-KW"/>
</dbReference>
<dbReference type="RefSeq" id="WP_091570295.1">
    <property type="nucleotide sequence ID" value="NZ_FNHP01000006.1"/>
</dbReference>
<dbReference type="SUPFAM" id="SSF46626">
    <property type="entry name" value="Cytochrome c"/>
    <property type="match status" value="1"/>
</dbReference>
<dbReference type="STRING" id="1527607.SAMN05428957_106171"/>
<dbReference type="AlphaFoldDB" id="A0A1G9TJY3"/>
<organism evidence="7 8">
    <name type="scientific">Oryzisolibacter propanilivorax</name>
    <dbReference type="NCBI Taxonomy" id="1527607"/>
    <lineage>
        <taxon>Bacteria</taxon>
        <taxon>Pseudomonadati</taxon>
        <taxon>Pseudomonadota</taxon>
        <taxon>Betaproteobacteria</taxon>
        <taxon>Burkholderiales</taxon>
        <taxon>Comamonadaceae</taxon>
        <taxon>Oryzisolibacter</taxon>
    </lineage>
</organism>
<dbReference type="Gene3D" id="1.10.760.10">
    <property type="entry name" value="Cytochrome c-like domain"/>
    <property type="match status" value="1"/>
</dbReference>
<evidence type="ECO:0000259" key="6">
    <source>
        <dbReference type="PROSITE" id="PS51007"/>
    </source>
</evidence>
<dbReference type="PROSITE" id="PS51007">
    <property type="entry name" value="CYTC"/>
    <property type="match status" value="1"/>
</dbReference>
<dbReference type="InterPro" id="IPR036909">
    <property type="entry name" value="Cyt_c-like_dom_sf"/>
</dbReference>
<evidence type="ECO:0000256" key="2">
    <source>
        <dbReference type="ARBA" id="ARBA00022723"/>
    </source>
</evidence>
<dbReference type="PANTHER" id="PTHR35008:SF4">
    <property type="entry name" value="BLL4482 PROTEIN"/>
    <property type="match status" value="1"/>
</dbReference>
<evidence type="ECO:0000256" key="4">
    <source>
        <dbReference type="PROSITE-ProRule" id="PRU00433"/>
    </source>
</evidence>
<name>A0A1G9TJY3_9BURK</name>
<sequence>MKRSDDRRAQQREHEDPEEAIRPIPMLAVFVTLAMVVFGVAYLFTSEPLDHADLGDQRTVADLAGKPAAAAGAAVDGKALFAAQCAACHQATGKGLPGVFPPLDGSEWVKGEPRVLANILLHGINGEITVAGTSYQGAMPAFAQLSDDELAAVASYIRSGWSNQAEAVPAALFATERAGSERKTPFEGGAALKALTQ</sequence>